<keyword evidence="1" id="KW-1133">Transmembrane helix</keyword>
<gene>
    <name evidence="2" type="ORF">JAZ04_20890</name>
</gene>
<evidence type="ECO:0000313" key="3">
    <source>
        <dbReference type="Proteomes" id="UP000886687"/>
    </source>
</evidence>
<dbReference type="AlphaFoldDB" id="A0A9E4N1Q3"/>
<dbReference type="Proteomes" id="UP000886687">
    <property type="component" value="Unassembled WGS sequence"/>
</dbReference>
<name>A0A9E4N1Q3_9GAMM</name>
<feature type="transmembrane region" description="Helical" evidence="1">
    <location>
        <begin position="6"/>
        <end position="24"/>
    </location>
</feature>
<dbReference type="EMBL" id="JAEPDI010000024">
    <property type="protein sequence ID" value="MCG7941296.1"/>
    <property type="molecule type" value="Genomic_DNA"/>
</dbReference>
<accession>A0A9E4N1Q3</accession>
<proteinExistence type="predicted"/>
<keyword evidence="1" id="KW-0812">Transmembrane</keyword>
<sequence>MAGIIGASAALMGSFLSQLLVFHIQQKQKRIDRLEVAYQFSLLFLERLKVEGSDAINNKDYYELVTYIAIMPADLRKRVIELYGMATDIKNPRSNVLEEISSFQEVLATKLLKVK</sequence>
<organism evidence="2 3">
    <name type="scientific">Candidatus Thiodiazotropha lotti</name>
    <dbReference type="NCBI Taxonomy" id="2792787"/>
    <lineage>
        <taxon>Bacteria</taxon>
        <taxon>Pseudomonadati</taxon>
        <taxon>Pseudomonadota</taxon>
        <taxon>Gammaproteobacteria</taxon>
        <taxon>Chromatiales</taxon>
        <taxon>Sedimenticolaceae</taxon>
        <taxon>Candidatus Thiodiazotropha</taxon>
    </lineage>
</organism>
<evidence type="ECO:0000256" key="1">
    <source>
        <dbReference type="SAM" id="Phobius"/>
    </source>
</evidence>
<keyword evidence="1" id="KW-0472">Membrane</keyword>
<reference evidence="2" key="1">
    <citation type="journal article" date="2021" name="Proc. Natl. Acad. Sci. U.S.A.">
        <title>Global biogeography of chemosynthetic symbionts reveals both localized and globally distributed symbiont groups. .</title>
        <authorList>
            <person name="Osvatic J.T."/>
            <person name="Wilkins L.G.E."/>
            <person name="Leibrecht L."/>
            <person name="Leray M."/>
            <person name="Zauner S."/>
            <person name="Polzin J."/>
            <person name="Camacho Y."/>
            <person name="Gros O."/>
            <person name="van Gils J.A."/>
            <person name="Eisen J.A."/>
            <person name="Petersen J.M."/>
            <person name="Yuen B."/>
        </authorList>
    </citation>
    <scope>NUCLEOTIDE SEQUENCE</scope>
    <source>
        <strain evidence="2">MAGL173</strain>
    </source>
</reference>
<protein>
    <submittedName>
        <fullName evidence="2">Uncharacterized protein</fullName>
    </submittedName>
</protein>
<evidence type="ECO:0000313" key="2">
    <source>
        <dbReference type="EMBL" id="MCG7941296.1"/>
    </source>
</evidence>
<comment type="caution">
    <text evidence="2">The sequence shown here is derived from an EMBL/GenBank/DDBJ whole genome shotgun (WGS) entry which is preliminary data.</text>
</comment>